<keyword evidence="3 6" id="KW-0812">Transmembrane</keyword>
<organism evidence="7 8">
    <name type="scientific">Neobacillus notoginsengisoli</name>
    <dbReference type="NCBI Taxonomy" id="1578198"/>
    <lineage>
        <taxon>Bacteria</taxon>
        <taxon>Bacillati</taxon>
        <taxon>Bacillota</taxon>
        <taxon>Bacilli</taxon>
        <taxon>Bacillales</taxon>
        <taxon>Bacillaceae</taxon>
        <taxon>Neobacillus</taxon>
    </lineage>
</organism>
<dbReference type="EMBL" id="QWEG01000010">
    <property type="protein sequence ID" value="RHW37188.1"/>
    <property type="molecule type" value="Genomic_DNA"/>
</dbReference>
<evidence type="ECO:0000256" key="1">
    <source>
        <dbReference type="ARBA" id="ARBA00004651"/>
    </source>
</evidence>
<dbReference type="Proteomes" id="UP000284416">
    <property type="component" value="Unassembled WGS sequence"/>
</dbReference>
<dbReference type="PANTHER" id="PTHR40035">
    <property type="entry name" value="ATP SYNTHASE PROTEIN I"/>
    <property type="match status" value="1"/>
</dbReference>
<dbReference type="AlphaFoldDB" id="A0A417YRE2"/>
<protein>
    <submittedName>
        <fullName evidence="7">ATP synthase subunit I</fullName>
    </submittedName>
</protein>
<evidence type="ECO:0000313" key="8">
    <source>
        <dbReference type="Proteomes" id="UP000284416"/>
    </source>
</evidence>
<feature type="transmembrane region" description="Helical" evidence="6">
    <location>
        <begin position="12"/>
        <end position="28"/>
    </location>
</feature>
<evidence type="ECO:0000256" key="2">
    <source>
        <dbReference type="ARBA" id="ARBA00022475"/>
    </source>
</evidence>
<keyword evidence="2" id="KW-1003">Cell membrane</keyword>
<dbReference type="InterPro" id="IPR005598">
    <property type="entry name" value="ATP_synth_I"/>
</dbReference>
<feature type="transmembrane region" description="Helical" evidence="6">
    <location>
        <begin position="34"/>
        <end position="53"/>
    </location>
</feature>
<dbReference type="OrthoDB" id="2355635at2"/>
<dbReference type="PANTHER" id="PTHR40035:SF1">
    <property type="entry name" value="ATP SYNTHASE PROTEIN I"/>
    <property type="match status" value="1"/>
</dbReference>
<comment type="caution">
    <text evidence="7">The sequence shown here is derived from an EMBL/GenBank/DDBJ whole genome shotgun (WGS) entry which is preliminary data.</text>
</comment>
<name>A0A417YRE2_9BACI</name>
<sequence>MSDLRAIYNYIRRYLFFLLALYVLAWGFTDHRQIFGGLILGTALSMFNLWLMVRKTYQLGDAAVKGRKVYSLGTFSRMAAAVLAVIIAMEYPNHFHFISVILGLMTSYIVIMIYFFKQLLLPK</sequence>
<dbReference type="RefSeq" id="WP_118922032.1">
    <property type="nucleotide sequence ID" value="NZ_QWEG01000010.1"/>
</dbReference>
<keyword evidence="8" id="KW-1185">Reference proteome</keyword>
<evidence type="ECO:0000313" key="7">
    <source>
        <dbReference type="EMBL" id="RHW37188.1"/>
    </source>
</evidence>
<comment type="subcellular location">
    <subcellularLocation>
        <location evidence="1">Cell membrane</location>
        <topology evidence="1">Multi-pass membrane protein</topology>
    </subcellularLocation>
</comment>
<accession>A0A417YRE2</accession>
<reference evidence="7 8" key="1">
    <citation type="journal article" date="2017" name="Int. J. Syst. Evol. Microbiol.">
        <title>Bacillus notoginsengisoli sp. nov., a novel bacterium isolated from the rhizosphere of Panax notoginseng.</title>
        <authorList>
            <person name="Zhang M.Y."/>
            <person name="Cheng J."/>
            <person name="Cai Y."/>
            <person name="Zhang T.Y."/>
            <person name="Wu Y.Y."/>
            <person name="Manikprabhu D."/>
            <person name="Li W.J."/>
            <person name="Zhang Y.X."/>
        </authorList>
    </citation>
    <scope>NUCLEOTIDE SEQUENCE [LARGE SCALE GENOMIC DNA]</scope>
    <source>
        <strain evidence="7 8">JCM 30743</strain>
    </source>
</reference>
<keyword evidence="4 6" id="KW-1133">Transmembrane helix</keyword>
<evidence type="ECO:0000256" key="4">
    <source>
        <dbReference type="ARBA" id="ARBA00022989"/>
    </source>
</evidence>
<gene>
    <name evidence="7" type="ORF">D1B31_15560</name>
</gene>
<dbReference type="InterPro" id="IPR039072">
    <property type="entry name" value="ATP_synth_I_Bacilli"/>
</dbReference>
<evidence type="ECO:0000256" key="5">
    <source>
        <dbReference type="ARBA" id="ARBA00023136"/>
    </source>
</evidence>
<dbReference type="Pfam" id="PF03899">
    <property type="entry name" value="ATP-synt_I"/>
    <property type="match status" value="1"/>
</dbReference>
<dbReference type="GO" id="GO:0005886">
    <property type="term" value="C:plasma membrane"/>
    <property type="evidence" value="ECO:0007669"/>
    <property type="project" value="UniProtKB-SubCell"/>
</dbReference>
<feature type="transmembrane region" description="Helical" evidence="6">
    <location>
        <begin position="95"/>
        <end position="116"/>
    </location>
</feature>
<feature type="transmembrane region" description="Helical" evidence="6">
    <location>
        <begin position="69"/>
        <end position="89"/>
    </location>
</feature>
<evidence type="ECO:0000256" key="3">
    <source>
        <dbReference type="ARBA" id="ARBA00022692"/>
    </source>
</evidence>
<keyword evidence="5 6" id="KW-0472">Membrane</keyword>
<proteinExistence type="predicted"/>
<evidence type="ECO:0000256" key="6">
    <source>
        <dbReference type="SAM" id="Phobius"/>
    </source>
</evidence>